<feature type="domain" description="Enoyl reductase (ER)" evidence="5">
    <location>
        <begin position="10"/>
        <end position="338"/>
    </location>
</feature>
<dbReference type="SUPFAM" id="SSF51735">
    <property type="entry name" value="NAD(P)-binding Rossmann-fold domains"/>
    <property type="match status" value="1"/>
</dbReference>
<comment type="caution">
    <text evidence="6">The sequence shown here is derived from an EMBL/GenBank/DDBJ whole genome shotgun (WGS) entry which is preliminary data.</text>
</comment>
<comment type="similarity">
    <text evidence="4">Belongs to the zinc-containing alcohol dehydrogenase family.</text>
</comment>
<proteinExistence type="inferred from homology"/>
<dbReference type="InterPro" id="IPR050129">
    <property type="entry name" value="Zn_alcohol_dh"/>
</dbReference>
<gene>
    <name evidence="6" type="ORF">PQJ61_12975</name>
</gene>
<dbReference type="AlphaFoldDB" id="A0AAJ1MLA8"/>
<dbReference type="SMART" id="SM00829">
    <property type="entry name" value="PKS_ER"/>
    <property type="match status" value="1"/>
</dbReference>
<protein>
    <submittedName>
        <fullName evidence="6">Alcohol dehydrogenase catalytic domain-containing protein</fullName>
    </submittedName>
</protein>
<dbReference type="PANTHER" id="PTHR43401">
    <property type="entry name" value="L-THREONINE 3-DEHYDROGENASE"/>
    <property type="match status" value="1"/>
</dbReference>
<comment type="cofactor">
    <cofactor evidence="4">
        <name>Zn(2+)</name>
        <dbReference type="ChEBI" id="CHEBI:29105"/>
    </cofactor>
</comment>
<reference evidence="6 7" key="1">
    <citation type="submission" date="2022-12" db="EMBL/GenBank/DDBJ databases">
        <title>Metagenome assembled genome from gulf of manar.</title>
        <authorList>
            <person name="Kohli P."/>
            <person name="Pk S."/>
            <person name="Venkata Ramana C."/>
            <person name="Sasikala C."/>
        </authorList>
    </citation>
    <scope>NUCLEOTIDE SEQUENCE [LARGE SCALE GENOMIC DNA]</scope>
    <source>
        <strain evidence="6">JB008</strain>
    </source>
</reference>
<dbReference type="SUPFAM" id="SSF50129">
    <property type="entry name" value="GroES-like"/>
    <property type="match status" value="1"/>
</dbReference>
<dbReference type="Pfam" id="PF08240">
    <property type="entry name" value="ADH_N"/>
    <property type="match status" value="1"/>
</dbReference>
<evidence type="ECO:0000256" key="4">
    <source>
        <dbReference type="RuleBase" id="RU361277"/>
    </source>
</evidence>
<keyword evidence="3" id="KW-0560">Oxidoreductase</keyword>
<dbReference type="Pfam" id="PF00107">
    <property type="entry name" value="ADH_zinc_N"/>
    <property type="match status" value="1"/>
</dbReference>
<dbReference type="Proteomes" id="UP001221217">
    <property type="component" value="Unassembled WGS sequence"/>
</dbReference>
<dbReference type="InterPro" id="IPR011032">
    <property type="entry name" value="GroES-like_sf"/>
</dbReference>
<dbReference type="InterPro" id="IPR020843">
    <property type="entry name" value="ER"/>
</dbReference>
<evidence type="ECO:0000256" key="3">
    <source>
        <dbReference type="ARBA" id="ARBA00023002"/>
    </source>
</evidence>
<sequence>MKAWVLEEYNSPLILQDVDDPVCGDDDVIVKTVGAGVCRTDLKIYHGHLDWVTKLPHIQGHEISGVVAEVGKNVKTLKPGDRGIVYHYIACRDCEFCRTGRENICEHIKRAGFELKGGFAEYVSVPAYNFCKTDIDYPLTHLSVLPDAVATSYHSIKTLGQLKASDKLLIIGLGGLGLHGVQVGKMIGAEVGGIDLRPEALKVAREQGADFVLDANDDDLVEKILDWSGGLGADVVIDGVGIAGTFSTALKYLKRGGRLVLMGYDPLNPIPLDALGMHYNEWSIIGSRLGTKQELMEIMEHIGRGKLKPLVTEVLPVSDVNRIFTESLIEKNIGRIVLDCDNFS</sequence>
<evidence type="ECO:0000256" key="2">
    <source>
        <dbReference type="ARBA" id="ARBA00022833"/>
    </source>
</evidence>
<dbReference type="EMBL" id="JAQQAL010000030">
    <property type="protein sequence ID" value="MDC7227671.1"/>
    <property type="molecule type" value="Genomic_DNA"/>
</dbReference>
<dbReference type="InterPro" id="IPR036291">
    <property type="entry name" value="NAD(P)-bd_dom_sf"/>
</dbReference>
<evidence type="ECO:0000313" key="7">
    <source>
        <dbReference type="Proteomes" id="UP001221217"/>
    </source>
</evidence>
<keyword evidence="1 4" id="KW-0479">Metal-binding</keyword>
<organism evidence="6 7">
    <name type="scientific">Candidatus Thalassospirochaeta sargassi</name>
    <dbReference type="NCBI Taxonomy" id="3119039"/>
    <lineage>
        <taxon>Bacteria</taxon>
        <taxon>Pseudomonadati</taxon>
        <taxon>Spirochaetota</taxon>
        <taxon>Spirochaetia</taxon>
        <taxon>Spirochaetales</taxon>
        <taxon>Spirochaetaceae</taxon>
        <taxon>Candidatus Thalassospirochaeta</taxon>
    </lineage>
</organism>
<name>A0AAJ1MLA8_9SPIO</name>
<dbReference type="Gene3D" id="3.90.180.10">
    <property type="entry name" value="Medium-chain alcohol dehydrogenases, catalytic domain"/>
    <property type="match status" value="1"/>
</dbReference>
<accession>A0AAJ1MLA8</accession>
<evidence type="ECO:0000256" key="1">
    <source>
        <dbReference type="ARBA" id="ARBA00022723"/>
    </source>
</evidence>
<dbReference type="PROSITE" id="PS00059">
    <property type="entry name" value="ADH_ZINC"/>
    <property type="match status" value="1"/>
</dbReference>
<dbReference type="InterPro" id="IPR013149">
    <property type="entry name" value="ADH-like_C"/>
</dbReference>
<dbReference type="InterPro" id="IPR002328">
    <property type="entry name" value="ADH_Zn_CS"/>
</dbReference>
<dbReference type="InterPro" id="IPR013154">
    <property type="entry name" value="ADH-like_N"/>
</dbReference>
<evidence type="ECO:0000313" key="6">
    <source>
        <dbReference type="EMBL" id="MDC7227671.1"/>
    </source>
</evidence>
<keyword evidence="2 4" id="KW-0862">Zinc</keyword>
<dbReference type="CDD" id="cd08254">
    <property type="entry name" value="hydroxyacyl_CoA_DH"/>
    <property type="match status" value="1"/>
</dbReference>
<dbReference type="GO" id="GO:0008270">
    <property type="term" value="F:zinc ion binding"/>
    <property type="evidence" value="ECO:0007669"/>
    <property type="project" value="InterPro"/>
</dbReference>
<dbReference type="GO" id="GO:0016616">
    <property type="term" value="F:oxidoreductase activity, acting on the CH-OH group of donors, NAD or NADP as acceptor"/>
    <property type="evidence" value="ECO:0007669"/>
    <property type="project" value="UniProtKB-ARBA"/>
</dbReference>
<evidence type="ECO:0000259" key="5">
    <source>
        <dbReference type="SMART" id="SM00829"/>
    </source>
</evidence>
<dbReference type="PANTHER" id="PTHR43401:SF4">
    <property type="entry name" value="D-ARABINOSE 1-DEHYDROGENASE (NADP(+))"/>
    <property type="match status" value="1"/>
</dbReference>